<dbReference type="Proteomes" id="UP000602087">
    <property type="component" value="Unassembled WGS sequence"/>
</dbReference>
<dbReference type="EMBL" id="JAEINH010000007">
    <property type="protein sequence ID" value="MBI9115399.1"/>
    <property type="molecule type" value="Genomic_DNA"/>
</dbReference>
<dbReference type="Pfam" id="PF02577">
    <property type="entry name" value="BFN_dom"/>
    <property type="match status" value="1"/>
</dbReference>
<dbReference type="GO" id="GO:0004518">
    <property type="term" value="F:nuclease activity"/>
    <property type="evidence" value="ECO:0007669"/>
    <property type="project" value="InterPro"/>
</dbReference>
<accession>A0A934I4F1</accession>
<dbReference type="PROSITE" id="PS51658">
    <property type="entry name" value="BFN"/>
    <property type="match status" value="1"/>
</dbReference>
<organism evidence="2 3">
    <name type="scientific">Sanguibacter suaedae</name>
    <dbReference type="NCBI Taxonomy" id="2795737"/>
    <lineage>
        <taxon>Bacteria</taxon>
        <taxon>Bacillati</taxon>
        <taxon>Actinomycetota</taxon>
        <taxon>Actinomycetes</taxon>
        <taxon>Micrococcales</taxon>
        <taxon>Sanguibacteraceae</taxon>
        <taxon>Sanguibacter</taxon>
    </lineage>
</organism>
<keyword evidence="3" id="KW-1185">Reference proteome</keyword>
<name>A0A934I4F1_9MICO</name>
<feature type="domain" description="BFN" evidence="1">
    <location>
        <begin position="1"/>
        <end position="129"/>
    </location>
</feature>
<dbReference type="Gene3D" id="3.10.690.10">
    <property type="entry name" value="Bifunctional nuclease domain"/>
    <property type="match status" value="1"/>
</dbReference>
<gene>
    <name evidence="2" type="ORF">JAV76_10300</name>
</gene>
<protein>
    <submittedName>
        <fullName evidence="2">Bifunctional nuclease family protein</fullName>
    </submittedName>
</protein>
<proteinExistence type="predicted"/>
<evidence type="ECO:0000313" key="2">
    <source>
        <dbReference type="EMBL" id="MBI9115399.1"/>
    </source>
</evidence>
<evidence type="ECO:0000313" key="3">
    <source>
        <dbReference type="Proteomes" id="UP000602087"/>
    </source>
</evidence>
<dbReference type="PANTHER" id="PTHR15160:SF1">
    <property type="entry name" value="VON HIPPEL-LINDAU DISEASE TUMOR SUPPRESSOR"/>
    <property type="match status" value="1"/>
</dbReference>
<comment type="caution">
    <text evidence="2">The sequence shown here is derived from an EMBL/GenBank/DDBJ whole genome shotgun (WGS) entry which is preliminary data.</text>
</comment>
<dbReference type="SUPFAM" id="SSF103256">
    <property type="entry name" value="Hypothetical protein TM0160"/>
    <property type="match status" value="1"/>
</dbReference>
<dbReference type="PANTHER" id="PTHR15160">
    <property type="entry name" value="VON HIPPEL-LINDAU PROTEIN"/>
    <property type="match status" value="1"/>
</dbReference>
<dbReference type="AlphaFoldDB" id="A0A934I4F1"/>
<reference evidence="2" key="1">
    <citation type="submission" date="2020-12" db="EMBL/GenBank/DDBJ databases">
        <title>Sanguibacter suaedae sp. nov., isolated from Suaeda aralocaspica.</title>
        <authorList>
            <person name="Ma Q."/>
        </authorList>
    </citation>
    <scope>NUCLEOTIDE SEQUENCE</scope>
    <source>
        <strain evidence="2">YZGR15</strain>
    </source>
</reference>
<sequence length="158" mass="16791">MVPVDVLGVRRRAVNEEIVVLLLDPDAELVVPIVVGPREAGAIAMGQSGIPAPRPLAHDVMSSILDALGCDLHSVEIVALRDGVFHAELVLDTGARLDARASDAIALAVRRDAVVLCSAEVVALAGVEVVSPSQLEDIDRFRDFLRTVSPEDFTNPQV</sequence>
<dbReference type="InterPro" id="IPR036104">
    <property type="entry name" value="BFN_sf"/>
</dbReference>
<evidence type="ECO:0000259" key="1">
    <source>
        <dbReference type="PROSITE" id="PS51658"/>
    </source>
</evidence>
<dbReference type="InterPro" id="IPR003729">
    <property type="entry name" value="Bi_nuclease_dom"/>
</dbReference>